<dbReference type="SUPFAM" id="SSF51735">
    <property type="entry name" value="NAD(P)-binding Rossmann-fold domains"/>
    <property type="match status" value="1"/>
</dbReference>
<dbReference type="InterPro" id="IPR055170">
    <property type="entry name" value="GFO_IDH_MocA-like_dom"/>
</dbReference>
<evidence type="ECO:0000313" key="3">
    <source>
        <dbReference type="EMBL" id="SUN62934.1"/>
    </source>
</evidence>
<dbReference type="InterPro" id="IPR000683">
    <property type="entry name" value="Gfo/Idh/MocA-like_OxRdtase_N"/>
</dbReference>
<dbReference type="PANTHER" id="PTHR43054:SF1">
    <property type="entry name" value="SCYLLO-INOSITOL 2-DEHYDROGENASE (NADP(+)) IOLU"/>
    <property type="match status" value="1"/>
</dbReference>
<reference evidence="3 4" key="1">
    <citation type="submission" date="2018-06" db="EMBL/GenBank/DDBJ databases">
        <authorList>
            <consortium name="Pathogen Informatics"/>
            <person name="Doyle S."/>
        </authorList>
    </citation>
    <scope>NUCLEOTIDE SEQUENCE [LARGE SCALE GENOMIC DNA]</scope>
    <source>
        <strain evidence="3 4">NCTC12224</strain>
    </source>
</reference>
<dbReference type="InterPro" id="IPR036291">
    <property type="entry name" value="NAD(P)-bd_dom_sf"/>
</dbReference>
<protein>
    <submittedName>
        <fullName evidence="3">NAD-dependent oxidoreductase</fullName>
        <ecNumber evidence="3">1.-.-.-</ecNumber>
    </submittedName>
</protein>
<dbReference type="Pfam" id="PF22725">
    <property type="entry name" value="GFO_IDH_MocA_C3"/>
    <property type="match status" value="1"/>
</dbReference>
<dbReference type="EC" id="1.-.-.-" evidence="3"/>
<dbReference type="AlphaFoldDB" id="A0A380KEA0"/>
<dbReference type="GO" id="GO:0016491">
    <property type="term" value="F:oxidoreductase activity"/>
    <property type="evidence" value="ECO:0007669"/>
    <property type="project" value="UniProtKB-KW"/>
</dbReference>
<organism evidence="3 4">
    <name type="scientific">Streptococcus hyointestinalis</name>
    <dbReference type="NCBI Taxonomy" id="1337"/>
    <lineage>
        <taxon>Bacteria</taxon>
        <taxon>Bacillati</taxon>
        <taxon>Bacillota</taxon>
        <taxon>Bacilli</taxon>
        <taxon>Lactobacillales</taxon>
        <taxon>Streptococcaceae</taxon>
        <taxon>Streptococcus</taxon>
    </lineage>
</organism>
<gene>
    <name evidence="3" type="primary">ydgJ</name>
    <name evidence="3" type="ORF">NCTC12224_02144</name>
</gene>
<dbReference type="Gene3D" id="3.30.360.10">
    <property type="entry name" value="Dihydrodipicolinate Reductase, domain 2"/>
    <property type="match status" value="1"/>
</dbReference>
<accession>A0A380KEA0</accession>
<dbReference type="Gene3D" id="3.40.50.720">
    <property type="entry name" value="NAD(P)-binding Rossmann-like Domain"/>
    <property type="match status" value="1"/>
</dbReference>
<sequence>MKLALLGTGKIVEEVLPVLERVTGIELVGILSTPRSLEKAEKLAKRYAMTIATSKYEDLLQSDAIDTIYIGTPNNTHYDYAKKALLAGKNVICEKPFTLKKADLEDLVVTAKKEKVFLLEAITNQYLPNFDVIKEELTHIGEVKIVECNYSQYSSRYDAFKRGEIAPAFDPKMGGGALYDLNIYNIHLVVGLFGKPKSVTYLANKERGVDTSGILVMDFGVFKCVCIAAKDCAAEVRSTIQGNKGSIAILGPTNSLPTVQVTLNGEKAQVIDVNAGKHRMQAEFEVFERILATKDTKAAQEALEHSLDVMDVLERAAQSTDETRSHV</sequence>
<evidence type="ECO:0000259" key="1">
    <source>
        <dbReference type="Pfam" id="PF01408"/>
    </source>
</evidence>
<dbReference type="SUPFAM" id="SSF55347">
    <property type="entry name" value="Glyceraldehyde-3-phosphate dehydrogenase-like, C-terminal domain"/>
    <property type="match status" value="1"/>
</dbReference>
<evidence type="ECO:0000313" key="4">
    <source>
        <dbReference type="Proteomes" id="UP000254924"/>
    </source>
</evidence>
<feature type="domain" description="GFO/IDH/MocA-like oxidoreductase" evidence="2">
    <location>
        <begin position="139"/>
        <end position="247"/>
    </location>
</feature>
<dbReference type="Pfam" id="PF01408">
    <property type="entry name" value="GFO_IDH_MocA"/>
    <property type="match status" value="1"/>
</dbReference>
<dbReference type="OrthoDB" id="9815825at2"/>
<feature type="domain" description="Gfo/Idh/MocA-like oxidoreductase N-terminal" evidence="1">
    <location>
        <begin position="2"/>
        <end position="118"/>
    </location>
</feature>
<dbReference type="PANTHER" id="PTHR43054">
    <property type="match status" value="1"/>
</dbReference>
<dbReference type="EMBL" id="UHFN01000007">
    <property type="protein sequence ID" value="SUN62934.1"/>
    <property type="molecule type" value="Genomic_DNA"/>
</dbReference>
<keyword evidence="4" id="KW-1185">Reference proteome</keyword>
<name>A0A380KEA0_9STRE</name>
<dbReference type="Proteomes" id="UP000254924">
    <property type="component" value="Unassembled WGS sequence"/>
</dbReference>
<keyword evidence="3" id="KW-0560">Oxidoreductase</keyword>
<proteinExistence type="predicted"/>
<evidence type="ECO:0000259" key="2">
    <source>
        <dbReference type="Pfam" id="PF22725"/>
    </source>
</evidence>
<dbReference type="GO" id="GO:0000166">
    <property type="term" value="F:nucleotide binding"/>
    <property type="evidence" value="ECO:0007669"/>
    <property type="project" value="InterPro"/>
</dbReference>